<evidence type="ECO:0000256" key="12">
    <source>
        <dbReference type="RuleBase" id="RU003784"/>
    </source>
</evidence>
<dbReference type="Gene3D" id="3.40.50.300">
    <property type="entry name" value="P-loop containing nucleotide triphosphate hydrolases"/>
    <property type="match status" value="1"/>
</dbReference>
<dbReference type="PANTHER" id="PTHR11088">
    <property type="entry name" value="TRNA DIMETHYLALLYLTRANSFERASE"/>
    <property type="match status" value="1"/>
</dbReference>
<evidence type="ECO:0000256" key="6">
    <source>
        <dbReference type="ARBA" id="ARBA00022741"/>
    </source>
</evidence>
<evidence type="ECO:0000256" key="5">
    <source>
        <dbReference type="ARBA" id="ARBA00022694"/>
    </source>
</evidence>
<comment type="cofactor">
    <cofactor evidence="1 10">
        <name>Mg(2+)</name>
        <dbReference type="ChEBI" id="CHEBI:18420"/>
    </cofactor>
</comment>
<evidence type="ECO:0000313" key="14">
    <source>
        <dbReference type="EMBL" id="HIR02427.1"/>
    </source>
</evidence>
<keyword evidence="5 10" id="KW-0819">tRNA processing</keyword>
<evidence type="ECO:0000256" key="13">
    <source>
        <dbReference type="RuleBase" id="RU003785"/>
    </source>
</evidence>
<gene>
    <name evidence="10 14" type="primary">miaA</name>
    <name evidence="14" type="ORF">IAA69_09250</name>
</gene>
<evidence type="ECO:0000256" key="10">
    <source>
        <dbReference type="HAMAP-Rule" id="MF_00185"/>
    </source>
</evidence>
<keyword evidence="8 10" id="KW-0460">Magnesium</keyword>
<proteinExistence type="inferred from homology"/>
<comment type="catalytic activity">
    <reaction evidence="9 10 11">
        <text>adenosine(37) in tRNA + dimethylallyl diphosphate = N(6)-dimethylallyladenosine(37) in tRNA + diphosphate</text>
        <dbReference type="Rhea" id="RHEA:26482"/>
        <dbReference type="Rhea" id="RHEA-COMP:10162"/>
        <dbReference type="Rhea" id="RHEA-COMP:10375"/>
        <dbReference type="ChEBI" id="CHEBI:33019"/>
        <dbReference type="ChEBI" id="CHEBI:57623"/>
        <dbReference type="ChEBI" id="CHEBI:74411"/>
        <dbReference type="ChEBI" id="CHEBI:74415"/>
        <dbReference type="EC" id="2.5.1.75"/>
    </reaction>
</comment>
<reference evidence="14" key="2">
    <citation type="journal article" date="2021" name="PeerJ">
        <title>Extensive microbial diversity within the chicken gut microbiome revealed by metagenomics and culture.</title>
        <authorList>
            <person name="Gilroy R."/>
            <person name="Ravi A."/>
            <person name="Getino M."/>
            <person name="Pursley I."/>
            <person name="Horton D.L."/>
            <person name="Alikhan N.F."/>
            <person name="Baker D."/>
            <person name="Gharbi K."/>
            <person name="Hall N."/>
            <person name="Watson M."/>
            <person name="Adriaenssens E.M."/>
            <person name="Foster-Nyarko E."/>
            <person name="Jarju S."/>
            <person name="Secka A."/>
            <person name="Antonio M."/>
            <person name="Oren A."/>
            <person name="Chaudhuri R.R."/>
            <person name="La Ragione R."/>
            <person name="Hildebrand F."/>
            <person name="Pallen M.J."/>
        </authorList>
    </citation>
    <scope>NUCLEOTIDE SEQUENCE</scope>
    <source>
        <strain evidence="14">ChiGjej1B1-2707</strain>
    </source>
</reference>
<feature type="region of interest" description="Interaction with substrate tRNA" evidence="10">
    <location>
        <begin position="41"/>
        <end position="44"/>
    </location>
</feature>
<dbReference type="Gene3D" id="1.10.20.140">
    <property type="match status" value="1"/>
</dbReference>
<comment type="similarity">
    <text evidence="3 10 13">Belongs to the IPP transferase family.</text>
</comment>
<feature type="site" description="Interaction with substrate tRNA" evidence="10">
    <location>
        <position position="106"/>
    </location>
</feature>
<dbReference type="PANTHER" id="PTHR11088:SF60">
    <property type="entry name" value="TRNA DIMETHYLALLYLTRANSFERASE"/>
    <property type="match status" value="1"/>
</dbReference>
<dbReference type="InterPro" id="IPR027417">
    <property type="entry name" value="P-loop_NTPase"/>
</dbReference>
<dbReference type="InterPro" id="IPR018022">
    <property type="entry name" value="IPT"/>
</dbReference>
<evidence type="ECO:0000313" key="15">
    <source>
        <dbReference type="Proteomes" id="UP000824261"/>
    </source>
</evidence>
<comment type="subunit">
    <text evidence="10">Monomer.</text>
</comment>
<protein>
    <recommendedName>
        <fullName evidence="10">tRNA dimethylallyltransferase</fullName>
        <ecNumber evidence="10">2.5.1.75</ecNumber>
    </recommendedName>
    <alternativeName>
        <fullName evidence="10">Dimethylallyl diphosphate:tRNA dimethylallyltransferase</fullName>
        <shortName evidence="10">DMAPP:tRNA dimethylallyltransferase</shortName>
        <shortName evidence="10">DMATase</shortName>
    </alternativeName>
    <alternativeName>
        <fullName evidence="10">Isopentenyl-diphosphate:tRNA isopentenyltransferase</fullName>
        <shortName evidence="10">IPP transferase</shortName>
        <shortName evidence="10">IPPT</shortName>
        <shortName evidence="10">IPTase</shortName>
    </alternativeName>
</protein>
<comment type="caution">
    <text evidence="14">The sequence shown here is derived from an EMBL/GenBank/DDBJ whole genome shotgun (WGS) entry which is preliminary data.</text>
</comment>
<evidence type="ECO:0000256" key="7">
    <source>
        <dbReference type="ARBA" id="ARBA00022840"/>
    </source>
</evidence>
<dbReference type="HAMAP" id="MF_00185">
    <property type="entry name" value="IPP_trans"/>
    <property type="match status" value="1"/>
</dbReference>
<dbReference type="InterPro" id="IPR039657">
    <property type="entry name" value="Dimethylallyltransferase"/>
</dbReference>
<dbReference type="AlphaFoldDB" id="A0A9D1A1V9"/>
<reference evidence="14" key="1">
    <citation type="submission" date="2020-10" db="EMBL/GenBank/DDBJ databases">
        <authorList>
            <person name="Gilroy R."/>
        </authorList>
    </citation>
    <scope>NUCLEOTIDE SEQUENCE</scope>
    <source>
        <strain evidence="14">ChiGjej1B1-2707</strain>
    </source>
</reference>
<dbReference type="EMBL" id="DVGB01000113">
    <property type="protein sequence ID" value="HIR02427.1"/>
    <property type="molecule type" value="Genomic_DNA"/>
</dbReference>
<dbReference type="GO" id="GO:0052381">
    <property type="term" value="F:tRNA dimethylallyltransferase activity"/>
    <property type="evidence" value="ECO:0007669"/>
    <property type="project" value="UniProtKB-UniRule"/>
</dbReference>
<keyword evidence="6 10" id="KW-0547">Nucleotide-binding</keyword>
<evidence type="ECO:0000256" key="11">
    <source>
        <dbReference type="RuleBase" id="RU003783"/>
    </source>
</evidence>
<dbReference type="GO" id="GO:0005524">
    <property type="term" value="F:ATP binding"/>
    <property type="evidence" value="ECO:0007669"/>
    <property type="project" value="UniProtKB-UniRule"/>
</dbReference>
<organism evidence="14 15">
    <name type="scientific">Candidatus Aveggerthella stercoripullorum</name>
    <dbReference type="NCBI Taxonomy" id="2840688"/>
    <lineage>
        <taxon>Bacteria</taxon>
        <taxon>Bacillati</taxon>
        <taxon>Actinomycetota</taxon>
        <taxon>Coriobacteriia</taxon>
        <taxon>Eggerthellales</taxon>
        <taxon>Eggerthellaceae</taxon>
        <taxon>Eggerthellaceae incertae sedis</taxon>
        <taxon>Candidatus Aveggerthella</taxon>
    </lineage>
</organism>
<evidence type="ECO:0000256" key="3">
    <source>
        <dbReference type="ARBA" id="ARBA00005842"/>
    </source>
</evidence>
<feature type="binding site" evidence="10">
    <location>
        <begin position="18"/>
        <end position="23"/>
    </location>
    <ligand>
        <name>substrate</name>
    </ligand>
</feature>
<keyword evidence="4 10" id="KW-0808">Transferase</keyword>
<keyword evidence="7 10" id="KW-0067">ATP-binding</keyword>
<comment type="caution">
    <text evidence="10">Lacks conserved residue(s) required for the propagation of feature annotation.</text>
</comment>
<dbReference type="SUPFAM" id="SSF52540">
    <property type="entry name" value="P-loop containing nucleoside triphosphate hydrolases"/>
    <property type="match status" value="1"/>
</dbReference>
<comment type="function">
    <text evidence="2 10 12">Catalyzes the transfer of a dimethylallyl group onto the adenine at position 37 in tRNAs that read codons beginning with uridine, leading to the formation of N6-(dimethylallyl)adenosine (i(6)A).</text>
</comment>
<dbReference type="EC" id="2.5.1.75" evidence="10"/>
<dbReference type="Pfam" id="PF01715">
    <property type="entry name" value="IPPT"/>
    <property type="match status" value="1"/>
</dbReference>
<name>A0A9D1A1V9_9ACTN</name>
<evidence type="ECO:0000256" key="8">
    <source>
        <dbReference type="ARBA" id="ARBA00022842"/>
    </source>
</evidence>
<dbReference type="Proteomes" id="UP000824261">
    <property type="component" value="Unassembled WGS sequence"/>
</dbReference>
<feature type="site" description="Interaction with substrate tRNA" evidence="10">
    <location>
        <position position="130"/>
    </location>
</feature>
<evidence type="ECO:0000256" key="1">
    <source>
        <dbReference type="ARBA" id="ARBA00001946"/>
    </source>
</evidence>
<accession>A0A9D1A1V9</accession>
<sequence length="317" mass="34620">MACSVPLSRPVICVVGPTASGKTALAQWIAEELSGEVVSADSMQIYRGMDIGTGKIPVSDRSVPYWGLDLCDPGEPYAAALFQDYARACFVDIDKRGKRAVLCGGTGLYVRAAVDDYQFPKGDQVGNVVRERYEALAADLGNEAFWERLRAVDPASAALIHPNNVRRVVRAFELLEEGKSYACVHEGLKDMAQAVPAVFLGLSVDPAVLNRRIDERVDGMVADGLVEEVEALLQAGFRDGVTAPQAIGYKEIVAALEGACTLEEAIAQIKVSTHRYAKRQRTWFRKDARICWLPADTVERDALLPEALRAIEAHERS</sequence>
<evidence type="ECO:0000256" key="4">
    <source>
        <dbReference type="ARBA" id="ARBA00022679"/>
    </source>
</evidence>
<feature type="binding site" evidence="10">
    <location>
        <begin position="16"/>
        <end position="23"/>
    </location>
    <ligand>
        <name>ATP</name>
        <dbReference type="ChEBI" id="CHEBI:30616"/>
    </ligand>
</feature>
<dbReference type="NCBIfam" id="TIGR00174">
    <property type="entry name" value="miaA"/>
    <property type="match status" value="1"/>
</dbReference>
<evidence type="ECO:0000256" key="9">
    <source>
        <dbReference type="ARBA" id="ARBA00049563"/>
    </source>
</evidence>
<evidence type="ECO:0000256" key="2">
    <source>
        <dbReference type="ARBA" id="ARBA00003213"/>
    </source>
</evidence>
<dbReference type="GO" id="GO:0006400">
    <property type="term" value="P:tRNA modification"/>
    <property type="evidence" value="ECO:0007669"/>
    <property type="project" value="TreeGrafter"/>
</dbReference>